<dbReference type="InterPro" id="IPR012908">
    <property type="entry name" value="PGAP1-ab_dom-like"/>
</dbReference>
<sequence length="504" mass="56886">MARRELTVIKGTFLLTLLLIFFVACYVHLFGQEASECDGNDVIINAKLSFHKIKLASSITDKFPNYKLFYYGKEENDLRKLNGQPILFIPGHSGSHLDVAGLGSSLHRIIKKLKITTFHFDVFALDFNQELSGFYGGVIKPQTEFSQECIDQVLLLYSSRNNNIKPESVVIIGHHMGGIVARSLFLLASFDRSSVQTIVTLATPHIFPPVAVFDSVMASVYTNVNEYWAKKMLDAVVFISIGGGVNNLIDRQQFAKVDKVVTELARALYDTVDKKSNRISADASHVHSSFQYHFEKNSGPVYQKMNYDLMTNIEVSIPWKVKKKKTFKFVERNVSAASYVVMTMAKVNAPNYGFLALTNIDDPSWVGACTLNGKEVKCKQMGNFARYANLIPPTNLNIKMVMLNSDRLDMFTHWIIRVPHSSQPMLMMMEMYKLSNRTTTHRVTSLHDVILSPIQSLTEDKIIINTTRSSHLFYNISLSGFVSIFQAYTIKFKCVRCGGRSEGE</sequence>
<evidence type="ECO:0000259" key="11">
    <source>
        <dbReference type="Pfam" id="PF07819"/>
    </source>
</evidence>
<reference evidence="13" key="3">
    <citation type="submission" date="2015-06" db="UniProtKB">
        <authorList>
            <consortium name="EnsemblMetazoa"/>
        </authorList>
    </citation>
    <scope>IDENTIFICATION</scope>
</reference>
<accession>T1FH72</accession>
<dbReference type="CTD" id="20208171"/>
<evidence type="ECO:0000313" key="12">
    <source>
        <dbReference type="EMBL" id="ESN92178.1"/>
    </source>
</evidence>
<protein>
    <recommendedName>
        <fullName evidence="10">GPI inositol-deacylase</fullName>
        <ecNumber evidence="10">3.1.-.-</ecNumber>
    </recommendedName>
</protein>
<evidence type="ECO:0000256" key="8">
    <source>
        <dbReference type="ARBA" id="ARBA00022989"/>
    </source>
</evidence>
<dbReference type="EC" id="3.1.-.-" evidence="10"/>
<dbReference type="Pfam" id="PF07819">
    <property type="entry name" value="PGAP1"/>
    <property type="match status" value="1"/>
</dbReference>
<dbReference type="AlphaFoldDB" id="T1FH72"/>
<reference evidence="14" key="1">
    <citation type="submission" date="2012-12" db="EMBL/GenBank/DDBJ databases">
        <authorList>
            <person name="Hellsten U."/>
            <person name="Grimwood J."/>
            <person name="Chapman J.A."/>
            <person name="Shapiro H."/>
            <person name="Aerts A."/>
            <person name="Otillar R.P."/>
            <person name="Terry A.Y."/>
            <person name="Boore J.L."/>
            <person name="Simakov O."/>
            <person name="Marletaz F."/>
            <person name="Cho S.-J."/>
            <person name="Edsinger-Gonzales E."/>
            <person name="Havlak P."/>
            <person name="Kuo D.-H."/>
            <person name="Larsson T."/>
            <person name="Lv J."/>
            <person name="Arendt D."/>
            <person name="Savage R."/>
            <person name="Osoegawa K."/>
            <person name="de Jong P."/>
            <person name="Lindberg D.R."/>
            <person name="Seaver E.C."/>
            <person name="Weisblat D.A."/>
            <person name="Putnam N.H."/>
            <person name="Grigoriev I.V."/>
            <person name="Rokhsar D.S."/>
        </authorList>
    </citation>
    <scope>NUCLEOTIDE SEQUENCE</scope>
</reference>
<evidence type="ECO:0000256" key="5">
    <source>
        <dbReference type="ARBA" id="ARBA00022801"/>
    </source>
</evidence>
<dbReference type="GO" id="GO:0005789">
    <property type="term" value="C:endoplasmic reticulum membrane"/>
    <property type="evidence" value="ECO:0007669"/>
    <property type="project" value="UniProtKB-SubCell"/>
</dbReference>
<dbReference type="RefSeq" id="XP_009029685.1">
    <property type="nucleotide sequence ID" value="XM_009031437.1"/>
</dbReference>
<dbReference type="InterPro" id="IPR029058">
    <property type="entry name" value="AB_hydrolase_fold"/>
</dbReference>
<comment type="function">
    <text evidence="10">Involved in inositol deacylation of GPI-anchored proteins which plays important roles in the quality control and ER-associated degradation of GPI-anchored proteins.</text>
</comment>
<evidence type="ECO:0000256" key="7">
    <source>
        <dbReference type="ARBA" id="ARBA00022927"/>
    </source>
</evidence>
<dbReference type="SUPFAM" id="SSF53474">
    <property type="entry name" value="alpha/beta-Hydrolases"/>
    <property type="match status" value="1"/>
</dbReference>
<evidence type="ECO:0000256" key="2">
    <source>
        <dbReference type="ARBA" id="ARBA00006931"/>
    </source>
</evidence>
<keyword evidence="14" id="KW-1185">Reference proteome</keyword>
<dbReference type="Proteomes" id="UP000015101">
    <property type="component" value="Unassembled WGS sequence"/>
</dbReference>
<dbReference type="EMBL" id="AMQM01007726">
    <property type="status" value="NOT_ANNOTATED_CDS"/>
    <property type="molecule type" value="Genomic_DNA"/>
</dbReference>
<dbReference type="PANTHER" id="PTHR15495">
    <property type="entry name" value="NEGATIVE REGULATOR OF VESICLE FORMATION-RELATED"/>
    <property type="match status" value="1"/>
</dbReference>
<dbReference type="HOGENOM" id="CLU_032645_0_0_1"/>
<keyword evidence="5 10" id="KW-0378">Hydrolase</keyword>
<dbReference type="GO" id="GO:0015031">
    <property type="term" value="P:protein transport"/>
    <property type="evidence" value="ECO:0007669"/>
    <property type="project" value="UniProtKB-KW"/>
</dbReference>
<dbReference type="EnsemblMetazoa" id="HelroT181648">
    <property type="protein sequence ID" value="HelroP181648"/>
    <property type="gene ID" value="HelroG181648"/>
</dbReference>
<feature type="transmembrane region" description="Helical" evidence="10">
    <location>
        <begin position="12"/>
        <end position="31"/>
    </location>
</feature>
<dbReference type="KEGG" id="hro:HELRODRAFT_181648"/>
<name>T1FH72_HELRO</name>
<dbReference type="STRING" id="6412.T1FH72"/>
<dbReference type="GO" id="GO:0016788">
    <property type="term" value="F:hydrolase activity, acting on ester bonds"/>
    <property type="evidence" value="ECO:0007669"/>
    <property type="project" value="InterPro"/>
</dbReference>
<evidence type="ECO:0000256" key="10">
    <source>
        <dbReference type="RuleBase" id="RU365011"/>
    </source>
</evidence>
<feature type="domain" description="GPI inositol-deacylase PGAP1-like alpha/beta" evidence="11">
    <location>
        <begin position="81"/>
        <end position="266"/>
    </location>
</feature>
<dbReference type="Gene3D" id="3.40.50.1820">
    <property type="entry name" value="alpha/beta hydrolase"/>
    <property type="match status" value="1"/>
</dbReference>
<dbReference type="OrthoDB" id="348976at2759"/>
<evidence type="ECO:0000313" key="13">
    <source>
        <dbReference type="EnsemblMetazoa" id="HelroP181648"/>
    </source>
</evidence>
<keyword evidence="6 10" id="KW-0256">Endoplasmic reticulum</keyword>
<evidence type="ECO:0000256" key="3">
    <source>
        <dbReference type="ARBA" id="ARBA00022448"/>
    </source>
</evidence>
<comment type="similarity">
    <text evidence="2 10">Belongs to the GPI inositol-deacylase family.</text>
</comment>
<organism evidence="13 14">
    <name type="scientific">Helobdella robusta</name>
    <name type="common">Californian leech</name>
    <dbReference type="NCBI Taxonomy" id="6412"/>
    <lineage>
        <taxon>Eukaryota</taxon>
        <taxon>Metazoa</taxon>
        <taxon>Spiralia</taxon>
        <taxon>Lophotrochozoa</taxon>
        <taxon>Annelida</taxon>
        <taxon>Clitellata</taxon>
        <taxon>Hirudinea</taxon>
        <taxon>Rhynchobdellida</taxon>
        <taxon>Glossiphoniidae</taxon>
        <taxon>Helobdella</taxon>
    </lineage>
</organism>
<gene>
    <name evidence="13" type="primary">20208171</name>
    <name evidence="12" type="ORF">HELRODRAFT_181648</name>
</gene>
<dbReference type="PANTHER" id="PTHR15495:SF7">
    <property type="entry name" value="GPI INOSITOL-DEACYLASE"/>
    <property type="match status" value="1"/>
</dbReference>
<reference evidence="12 14" key="2">
    <citation type="journal article" date="2013" name="Nature">
        <title>Insights into bilaterian evolution from three spiralian genomes.</title>
        <authorList>
            <person name="Simakov O."/>
            <person name="Marletaz F."/>
            <person name="Cho S.J."/>
            <person name="Edsinger-Gonzales E."/>
            <person name="Havlak P."/>
            <person name="Hellsten U."/>
            <person name="Kuo D.H."/>
            <person name="Larsson T."/>
            <person name="Lv J."/>
            <person name="Arendt D."/>
            <person name="Savage R."/>
            <person name="Osoegawa K."/>
            <person name="de Jong P."/>
            <person name="Grimwood J."/>
            <person name="Chapman J.A."/>
            <person name="Shapiro H."/>
            <person name="Aerts A."/>
            <person name="Otillar R.P."/>
            <person name="Terry A.Y."/>
            <person name="Boore J.L."/>
            <person name="Grigoriev I.V."/>
            <person name="Lindberg D.R."/>
            <person name="Seaver E.C."/>
            <person name="Weisblat D.A."/>
            <person name="Putnam N.H."/>
            <person name="Rokhsar D.S."/>
        </authorList>
    </citation>
    <scope>NUCLEOTIDE SEQUENCE</scope>
</reference>
<dbReference type="eggNOG" id="KOG3724">
    <property type="taxonomic scope" value="Eukaryota"/>
</dbReference>
<dbReference type="EMBL" id="KB097661">
    <property type="protein sequence ID" value="ESN92178.1"/>
    <property type="molecule type" value="Genomic_DNA"/>
</dbReference>
<dbReference type="InParanoid" id="T1FH72"/>
<keyword evidence="3 10" id="KW-0813">Transport</keyword>
<evidence type="ECO:0000256" key="6">
    <source>
        <dbReference type="ARBA" id="ARBA00022824"/>
    </source>
</evidence>
<evidence type="ECO:0000256" key="4">
    <source>
        <dbReference type="ARBA" id="ARBA00022692"/>
    </source>
</evidence>
<dbReference type="InterPro" id="IPR039529">
    <property type="entry name" value="PGAP1/BST1"/>
</dbReference>
<keyword evidence="8 10" id="KW-1133">Transmembrane helix</keyword>
<comment type="subcellular location">
    <subcellularLocation>
        <location evidence="1">Endoplasmic reticulum membrane</location>
        <topology evidence="1">Multi-pass membrane protein</topology>
    </subcellularLocation>
</comment>
<evidence type="ECO:0000256" key="9">
    <source>
        <dbReference type="ARBA" id="ARBA00023136"/>
    </source>
</evidence>
<proteinExistence type="inferred from homology"/>
<keyword evidence="4 10" id="KW-0812">Transmembrane</keyword>
<evidence type="ECO:0000256" key="1">
    <source>
        <dbReference type="ARBA" id="ARBA00004477"/>
    </source>
</evidence>
<evidence type="ECO:0000313" key="14">
    <source>
        <dbReference type="Proteomes" id="UP000015101"/>
    </source>
</evidence>
<dbReference type="GeneID" id="20208171"/>
<dbReference type="PROSITE" id="PS51257">
    <property type="entry name" value="PROKAR_LIPOPROTEIN"/>
    <property type="match status" value="1"/>
</dbReference>
<keyword evidence="7 10" id="KW-0653">Protein transport</keyword>
<comment type="caution">
    <text evidence="10">Lacks conserved residue(s) required for the propagation of feature annotation.</text>
</comment>
<keyword evidence="9 10" id="KW-0472">Membrane</keyword>